<proteinExistence type="predicted"/>
<dbReference type="EMBL" id="BOPO01000125">
    <property type="protein sequence ID" value="GIL30685.1"/>
    <property type="molecule type" value="Genomic_DNA"/>
</dbReference>
<feature type="compositionally biased region" description="Low complexity" evidence="1">
    <location>
        <begin position="12"/>
        <end position="22"/>
    </location>
</feature>
<feature type="compositionally biased region" description="Basic and acidic residues" evidence="1">
    <location>
        <begin position="176"/>
        <end position="188"/>
    </location>
</feature>
<gene>
    <name evidence="3" type="ORF">NUM_59390</name>
</gene>
<keyword evidence="2" id="KW-0472">Membrane</keyword>
<keyword evidence="4" id="KW-1185">Reference proteome</keyword>
<feature type="transmembrane region" description="Helical" evidence="2">
    <location>
        <begin position="456"/>
        <end position="476"/>
    </location>
</feature>
<accession>A0A8J4ENW0</accession>
<organism evidence="3 4">
    <name type="scientific">Actinocatenispora comari</name>
    <dbReference type="NCBI Taxonomy" id="2807577"/>
    <lineage>
        <taxon>Bacteria</taxon>
        <taxon>Bacillati</taxon>
        <taxon>Actinomycetota</taxon>
        <taxon>Actinomycetes</taxon>
        <taxon>Micromonosporales</taxon>
        <taxon>Micromonosporaceae</taxon>
        <taxon>Actinocatenispora</taxon>
    </lineage>
</organism>
<feature type="transmembrane region" description="Helical" evidence="2">
    <location>
        <begin position="644"/>
        <end position="662"/>
    </location>
</feature>
<feature type="transmembrane region" description="Helical" evidence="2">
    <location>
        <begin position="313"/>
        <end position="330"/>
    </location>
</feature>
<feature type="transmembrane region" description="Helical" evidence="2">
    <location>
        <begin position="559"/>
        <end position="584"/>
    </location>
</feature>
<evidence type="ECO:0000313" key="3">
    <source>
        <dbReference type="EMBL" id="GIL30685.1"/>
    </source>
</evidence>
<keyword evidence="2" id="KW-0812">Transmembrane</keyword>
<name>A0A8J4ENW0_9ACTN</name>
<sequence length="787" mass="82518">MSGEETPESRRGGALASSGAASEPSVANLTLRQSAPEQRDDADGPSTEPGAGGTGSGQQATAAAPKPTGSAAGSASETAGAATGAPGVATAAPATAEKTAGAAEKTAGAAEKTAGAAEKTAGAAEKTAGAAEKTAGAAEKTAGAAEKTAGAAEKTAGAAEKTADRAGAGDAAGTKSESDSGGKGDEAGWSRFAPVEPNPPGLLRRIGGGVGRFCSHEWTVASVAGLLLAVLMTWPTVLHPASTIPQDIYDPLLQTWQIAWDGHALLTDPLHLWDSNTFFPDHDTLAFSDSLLGYAPLGMIGSGPVAALVRYNILYVLAYALAFVGMYALCRQLGTRKPGAAMAAAAFAYAPWRLAHGGHLNILSTGGIALALAMLARGHGFSFRRDGKPGRVRWGWALGGWLVAAWQVTLGWGLGLPFCYLLGVLVAVGCVVWLVRRIRRRLRKDTGRAGRFHLSLLLGNLVGLAVFGATCLYLGLPYLRAVHEHPEARRTVAELKLFSPPWQGFFIAPEQSWLWGDTHAQARQALPFQPEMTLLVGMVLVAFAVLGLFLSSWRIRTRLLLLAGVAVSVVLAMGTAFPGGGRYTYLVLYDHLPAWDAIRTPGRLVLWTTLLLALLAAGAVNALSQRADEFAVSRGRNPRRVGPALRLLVAVPLVLVLIEGWARTPHPQVPTEPREMHALAGPVLILPTDTLTDQRYMYWSTDGFPQLVNGGSGVQPAKQDQIRQAATDFPSQRSVDYLRQLGVRTVVVFRDGLAGTPYQNVISKSTIGLGVKLHDTGPAVVYVLDPA</sequence>
<feature type="transmembrane region" description="Helical" evidence="2">
    <location>
        <begin position="604"/>
        <end position="623"/>
    </location>
</feature>
<feature type="transmembrane region" description="Helical" evidence="2">
    <location>
        <begin position="532"/>
        <end position="552"/>
    </location>
</feature>
<feature type="transmembrane region" description="Helical" evidence="2">
    <location>
        <begin position="414"/>
        <end position="435"/>
    </location>
</feature>
<dbReference type="AlphaFoldDB" id="A0A8J4ENW0"/>
<dbReference type="RefSeq" id="WP_207128278.1">
    <property type="nucleotide sequence ID" value="NZ_BOPO01000125.1"/>
</dbReference>
<dbReference type="Proteomes" id="UP000614996">
    <property type="component" value="Unassembled WGS sequence"/>
</dbReference>
<reference evidence="4" key="1">
    <citation type="journal article" date="2021" name="Int. J. Syst. Evol. Microbiol.">
        <title>Actinocatenispora comari sp. nov., an endophytic actinomycete isolated from aerial parts of Comarum salesowianum.</title>
        <authorList>
            <person name="Oyunbileg N."/>
            <person name="Iizaka Y."/>
            <person name="Hamada M."/>
            <person name="Davaapurev B.O."/>
            <person name="Fukumoto A."/>
            <person name="Tsetseg B."/>
            <person name="Kato F."/>
            <person name="Tamura T."/>
            <person name="Batkhuu J."/>
            <person name="Anzai Y."/>
        </authorList>
    </citation>
    <scope>NUCLEOTIDE SEQUENCE [LARGE SCALE GENOMIC DNA]</scope>
    <source>
        <strain evidence="4">NUM-2625</strain>
    </source>
</reference>
<evidence type="ECO:0000256" key="2">
    <source>
        <dbReference type="SAM" id="Phobius"/>
    </source>
</evidence>
<feature type="region of interest" description="Disordered" evidence="1">
    <location>
        <begin position="1"/>
        <end position="200"/>
    </location>
</feature>
<protein>
    <recommendedName>
        <fullName evidence="5">Glycosyltransferase RgtA/B/C/D-like domain-containing protein</fullName>
    </recommendedName>
</protein>
<keyword evidence="2" id="KW-1133">Transmembrane helix</keyword>
<feature type="transmembrane region" description="Helical" evidence="2">
    <location>
        <begin position="392"/>
        <end position="408"/>
    </location>
</feature>
<evidence type="ECO:0000256" key="1">
    <source>
        <dbReference type="SAM" id="MobiDB-lite"/>
    </source>
</evidence>
<comment type="caution">
    <text evidence="3">The sequence shown here is derived from an EMBL/GenBank/DDBJ whole genome shotgun (WGS) entry which is preliminary data.</text>
</comment>
<feature type="compositionally biased region" description="Low complexity" evidence="1">
    <location>
        <begin position="57"/>
        <end position="173"/>
    </location>
</feature>
<evidence type="ECO:0000313" key="4">
    <source>
        <dbReference type="Proteomes" id="UP000614996"/>
    </source>
</evidence>
<feature type="compositionally biased region" description="Polar residues" evidence="1">
    <location>
        <begin position="25"/>
        <end position="36"/>
    </location>
</feature>
<evidence type="ECO:0008006" key="5">
    <source>
        <dbReference type="Google" id="ProtNLM"/>
    </source>
</evidence>